<dbReference type="CDD" id="cd00637">
    <property type="entry name" value="7tm_classA_rhodopsin-like"/>
    <property type="match status" value="1"/>
</dbReference>
<comment type="caution">
    <text evidence="10">The sequence shown here is derived from an EMBL/GenBank/DDBJ whole genome shotgun (WGS) entry which is preliminary data.</text>
</comment>
<dbReference type="PROSITE" id="PS50262">
    <property type="entry name" value="G_PROTEIN_RECEP_F1_2"/>
    <property type="match status" value="1"/>
</dbReference>
<sequence>MATISNTSNSFEDNHTIFGECLKLPYYCGKVENWMVATNIFFILVNIISCLITLAANTVFLVVYFRTRSLRNPHYFFLMLLAVTDISVGLISQPLLIARKFMEIYSVHDCVLWTAMRASVYYFSGISFLTITLVSIERWFAVCRPIKHRRDVTPKRMAVVAFIVWAVWFIFPVVRFALPKFYRAFGMLVGGIIVVIFVINTRLYLKIQRSVRDGKLRFSGKEQQKNYTKGEVNFKKEGRMARTVALLLVVMVLAYLPTAIGLTYKALRGVNTVYLFVFLPLADTLVLINSSFNPLFYCYRNANIRMAITKCMSSLNTSSVNCDSSFNNQATSKM</sequence>
<keyword evidence="6" id="KW-0472">Membrane</keyword>
<keyword evidence="5 9" id="KW-0297">G-protein coupled receptor</keyword>
<evidence type="ECO:0000256" key="3">
    <source>
        <dbReference type="ARBA" id="ARBA00022692"/>
    </source>
</evidence>
<evidence type="ECO:0000256" key="4">
    <source>
        <dbReference type="ARBA" id="ARBA00022989"/>
    </source>
</evidence>
<dbReference type="OrthoDB" id="9975554at2759"/>
<accession>A0A6S7KGE5</accession>
<keyword evidence="2" id="KW-1003">Cell membrane</keyword>
<keyword evidence="8 9" id="KW-0807">Transducer</keyword>
<evidence type="ECO:0000256" key="7">
    <source>
        <dbReference type="ARBA" id="ARBA00023170"/>
    </source>
</evidence>
<comment type="similarity">
    <text evidence="9">Belongs to the G-protein coupled receptor 1 family.</text>
</comment>
<keyword evidence="11" id="KW-1185">Reference proteome</keyword>
<evidence type="ECO:0000313" key="11">
    <source>
        <dbReference type="Proteomes" id="UP001152795"/>
    </source>
</evidence>
<dbReference type="InterPro" id="IPR017452">
    <property type="entry name" value="GPCR_Rhodpsn_7TM"/>
</dbReference>
<dbReference type="Pfam" id="PF00001">
    <property type="entry name" value="7tm_1"/>
    <property type="match status" value="2"/>
</dbReference>
<dbReference type="PRINTS" id="PR00237">
    <property type="entry name" value="GPCRRHODOPSN"/>
</dbReference>
<evidence type="ECO:0000256" key="2">
    <source>
        <dbReference type="ARBA" id="ARBA00022475"/>
    </source>
</evidence>
<dbReference type="SUPFAM" id="SSF81321">
    <property type="entry name" value="Family A G protein-coupled receptor-like"/>
    <property type="match status" value="1"/>
</dbReference>
<gene>
    <name evidence="10" type="ORF">PACLA_8A077080</name>
</gene>
<evidence type="ECO:0000256" key="6">
    <source>
        <dbReference type="ARBA" id="ARBA00023136"/>
    </source>
</evidence>
<comment type="subcellular location">
    <subcellularLocation>
        <location evidence="1">Cell membrane</location>
        <topology evidence="1">Multi-pass membrane protein</topology>
    </subcellularLocation>
</comment>
<dbReference type="PANTHER" id="PTHR24249">
    <property type="entry name" value="HISTAMINE RECEPTOR-RELATED G-PROTEIN COUPLED RECEPTOR"/>
    <property type="match status" value="1"/>
</dbReference>
<dbReference type="EMBL" id="CACRXK020014709">
    <property type="protein sequence ID" value="CAB4027283.1"/>
    <property type="molecule type" value="Genomic_DNA"/>
</dbReference>
<keyword evidence="3 9" id="KW-0812">Transmembrane</keyword>
<dbReference type="AlphaFoldDB" id="A0A6S7KGE5"/>
<dbReference type="PANTHER" id="PTHR24249:SF372">
    <property type="entry name" value="G-PROTEIN COUPLED RECEPTORS FAMILY 1 PROFILE DOMAIN-CONTAINING PROTEIN"/>
    <property type="match status" value="1"/>
</dbReference>
<dbReference type="PROSITE" id="PS00237">
    <property type="entry name" value="G_PROTEIN_RECEP_F1_1"/>
    <property type="match status" value="1"/>
</dbReference>
<protein>
    <submittedName>
        <fullName evidence="10">Adenosine receptor A1-like</fullName>
    </submittedName>
</protein>
<evidence type="ECO:0000256" key="5">
    <source>
        <dbReference type="ARBA" id="ARBA00023040"/>
    </source>
</evidence>
<dbReference type="Proteomes" id="UP001152795">
    <property type="component" value="Unassembled WGS sequence"/>
</dbReference>
<name>A0A6S7KGE5_PARCT</name>
<evidence type="ECO:0000256" key="1">
    <source>
        <dbReference type="ARBA" id="ARBA00004651"/>
    </source>
</evidence>
<dbReference type="InterPro" id="IPR000276">
    <property type="entry name" value="GPCR_Rhodpsn"/>
</dbReference>
<keyword evidence="4" id="KW-1133">Transmembrane helix</keyword>
<proteinExistence type="inferred from homology"/>
<evidence type="ECO:0000313" key="10">
    <source>
        <dbReference type="EMBL" id="CAB4027283.1"/>
    </source>
</evidence>
<dbReference type="Gene3D" id="1.20.1070.10">
    <property type="entry name" value="Rhodopsin 7-helix transmembrane proteins"/>
    <property type="match status" value="1"/>
</dbReference>
<dbReference type="InterPro" id="IPR050569">
    <property type="entry name" value="TAAR"/>
</dbReference>
<dbReference type="GO" id="GO:0004930">
    <property type="term" value="F:G protein-coupled receptor activity"/>
    <property type="evidence" value="ECO:0007669"/>
    <property type="project" value="UniProtKB-KW"/>
</dbReference>
<dbReference type="GO" id="GO:0005886">
    <property type="term" value="C:plasma membrane"/>
    <property type="evidence" value="ECO:0007669"/>
    <property type="project" value="UniProtKB-SubCell"/>
</dbReference>
<evidence type="ECO:0000256" key="9">
    <source>
        <dbReference type="RuleBase" id="RU000688"/>
    </source>
</evidence>
<reference evidence="10" key="1">
    <citation type="submission" date="2020-04" db="EMBL/GenBank/DDBJ databases">
        <authorList>
            <person name="Alioto T."/>
            <person name="Alioto T."/>
            <person name="Gomez Garrido J."/>
        </authorList>
    </citation>
    <scope>NUCLEOTIDE SEQUENCE</scope>
    <source>
        <strain evidence="10">A484AB</strain>
    </source>
</reference>
<organism evidence="10 11">
    <name type="scientific">Paramuricea clavata</name>
    <name type="common">Red gorgonian</name>
    <name type="synonym">Violescent sea-whip</name>
    <dbReference type="NCBI Taxonomy" id="317549"/>
    <lineage>
        <taxon>Eukaryota</taxon>
        <taxon>Metazoa</taxon>
        <taxon>Cnidaria</taxon>
        <taxon>Anthozoa</taxon>
        <taxon>Octocorallia</taxon>
        <taxon>Malacalcyonacea</taxon>
        <taxon>Plexauridae</taxon>
        <taxon>Paramuricea</taxon>
    </lineage>
</organism>
<evidence type="ECO:0000256" key="8">
    <source>
        <dbReference type="ARBA" id="ARBA00023224"/>
    </source>
</evidence>
<keyword evidence="7 9" id="KW-0675">Receptor</keyword>